<dbReference type="EMBL" id="FOHI01000003">
    <property type="protein sequence ID" value="SET14777.1"/>
    <property type="molecule type" value="Genomic_DNA"/>
</dbReference>
<dbReference type="AlphaFoldDB" id="A0A1I0C5G7"/>
<accession>A0A1I0C5G7</accession>
<evidence type="ECO:0000313" key="2">
    <source>
        <dbReference type="Proteomes" id="UP000183339"/>
    </source>
</evidence>
<reference evidence="1 2" key="1">
    <citation type="submission" date="2016-10" db="EMBL/GenBank/DDBJ databases">
        <authorList>
            <person name="de Groot N.N."/>
        </authorList>
    </citation>
    <scope>NUCLEOTIDE SEQUENCE [LARGE SCALE GENOMIC DNA]</scope>
    <source>
        <strain evidence="1 2">Nl7</strain>
    </source>
</reference>
<sequence length="52" mass="5700">MGVGTDVVMRPQPFPCLPSPLSSLRQMGEGAFYLMSGSEFVSFFLGVEWTVL</sequence>
<organism evidence="1 2">
    <name type="scientific">Nitrosospira multiformis</name>
    <dbReference type="NCBI Taxonomy" id="1231"/>
    <lineage>
        <taxon>Bacteria</taxon>
        <taxon>Pseudomonadati</taxon>
        <taxon>Pseudomonadota</taxon>
        <taxon>Betaproteobacteria</taxon>
        <taxon>Nitrosomonadales</taxon>
        <taxon>Nitrosomonadaceae</taxon>
        <taxon>Nitrosospira</taxon>
    </lineage>
</organism>
<gene>
    <name evidence="1" type="ORF">SAMN05216412_103293</name>
</gene>
<dbReference type="Proteomes" id="UP000183339">
    <property type="component" value="Unassembled WGS sequence"/>
</dbReference>
<name>A0A1I0C5G7_9PROT</name>
<protein>
    <submittedName>
        <fullName evidence="1">Uncharacterized protein</fullName>
    </submittedName>
</protein>
<evidence type="ECO:0000313" key="1">
    <source>
        <dbReference type="EMBL" id="SET14777.1"/>
    </source>
</evidence>
<proteinExistence type="predicted"/>